<dbReference type="InterPro" id="IPR050583">
    <property type="entry name" value="Mycobacterial_A85_antigen"/>
</dbReference>
<evidence type="ECO:0000256" key="4">
    <source>
        <dbReference type="ARBA" id="ARBA00024201"/>
    </source>
</evidence>
<dbReference type="AlphaFoldDB" id="A0A371YM37"/>
<comment type="subcellular location">
    <subcellularLocation>
        <location evidence="1">Cytoplasm</location>
    </subcellularLocation>
</comment>
<protein>
    <submittedName>
        <fullName evidence="6">Alpha/beta hydrolase-fold protein</fullName>
    </submittedName>
    <submittedName>
        <fullName evidence="7">DUF3327 domain-containing protein</fullName>
    </submittedName>
</protein>
<evidence type="ECO:0000256" key="3">
    <source>
        <dbReference type="ARBA" id="ARBA00022801"/>
    </source>
</evidence>
<dbReference type="Proteomes" id="UP000240957">
    <property type="component" value="Unassembled WGS sequence"/>
</dbReference>
<comment type="similarity">
    <text evidence="4">Belongs to the Fes family.</text>
</comment>
<reference evidence="6" key="4">
    <citation type="submission" date="2024-09" db="EMBL/GenBank/DDBJ databases">
        <authorList>
            <person name="Sun Q."/>
            <person name="Mori K."/>
        </authorList>
    </citation>
    <scope>NUCLEOTIDE SEQUENCE</scope>
    <source>
        <strain evidence="6">KCTC 62575</strain>
    </source>
</reference>
<feature type="domain" description="Enterochelin esterase N-terminal" evidence="5">
    <location>
        <begin position="44"/>
        <end position="141"/>
    </location>
</feature>
<dbReference type="GO" id="GO:0005737">
    <property type="term" value="C:cytoplasm"/>
    <property type="evidence" value="ECO:0007669"/>
    <property type="project" value="UniProtKB-SubCell"/>
</dbReference>
<dbReference type="InterPro" id="IPR014756">
    <property type="entry name" value="Ig_E-set"/>
</dbReference>
<sequence>MELKFHPTHPLLNQENVGSSAWWEQIKPYSNPLITHHNGNSRCSFIWKKKENKNNILIDIYSQTPSIYQQWNLFHQLEGTDVCVYEIDLPQDWFGSYVIVETEDDPPMTNEAVLRRKWWMSQLQHFAQADPLSTHPRYSGQIACVINQLHLNPHTPSKVEKLNNLPEVQSKTWFSHRLKTQYQIDFFSTASLHHQQNQPHSLPVLLFLDGQIWSEQLPLLPFLTDRTASQSIFPATFVFIHSDAAKRQHDYGCHDDFSHALVTELLPWLQQFDLRIDTQQTSIIGQSLGGLCAIHSSLLYPNFFQHVVAQSGSYWWSDLKNSPFLQSRHHQYLVNPLTKANEKSQKYLNFISKQTSQQNLFFRHCLHSSMSMTWTPTQFHISAGHCETDMYELSQQLDLHLKQNGSHSSFHRYYGGHDPVNWHQDLLQTLNNILSSKHLSKDNKHEPATRKLSESI</sequence>
<organism evidence="7 8">
    <name type="scientific">Acinetobacter sichuanensis</name>
    <dbReference type="NCBI Taxonomy" id="2136183"/>
    <lineage>
        <taxon>Bacteria</taxon>
        <taxon>Pseudomonadati</taxon>
        <taxon>Pseudomonadota</taxon>
        <taxon>Gammaproteobacteria</taxon>
        <taxon>Moraxellales</taxon>
        <taxon>Moraxellaceae</taxon>
        <taxon>Acinetobacter</taxon>
    </lineage>
</organism>
<dbReference type="SUPFAM" id="SSF53474">
    <property type="entry name" value="alpha/beta-Hydrolases"/>
    <property type="match status" value="1"/>
</dbReference>
<dbReference type="InterPro" id="IPR000801">
    <property type="entry name" value="Esterase-like"/>
</dbReference>
<evidence type="ECO:0000259" key="5">
    <source>
        <dbReference type="Pfam" id="PF11806"/>
    </source>
</evidence>
<dbReference type="Gene3D" id="2.60.40.10">
    <property type="entry name" value="Immunoglobulins"/>
    <property type="match status" value="1"/>
</dbReference>
<dbReference type="InterPro" id="IPR013783">
    <property type="entry name" value="Ig-like_fold"/>
</dbReference>
<dbReference type="EMBL" id="JBHRSF010000093">
    <property type="protein sequence ID" value="MFC2996843.1"/>
    <property type="molecule type" value="Genomic_DNA"/>
</dbReference>
<keyword evidence="2" id="KW-0963">Cytoplasm</keyword>
<dbReference type="OrthoDB" id="9775130at2"/>
<reference evidence="9" key="3">
    <citation type="journal article" date="2019" name="Int. J. Syst. Evol. Microbiol.">
        <title>The Global Catalogue of Microorganisms (GCM) 10K type strain sequencing project: providing services to taxonomists for standard genome sequencing and annotation.</title>
        <authorList>
            <consortium name="The Broad Institute Genomics Platform"/>
            <consortium name="The Broad Institute Genome Sequencing Center for Infectious Disease"/>
            <person name="Wu L."/>
            <person name="Ma J."/>
        </authorList>
    </citation>
    <scope>NUCLEOTIDE SEQUENCE [LARGE SCALE GENOMIC DNA]</scope>
    <source>
        <strain evidence="9">KCTC 62575</strain>
    </source>
</reference>
<evidence type="ECO:0000313" key="8">
    <source>
        <dbReference type="Proteomes" id="UP000240957"/>
    </source>
</evidence>
<gene>
    <name evidence="6" type="ORF">ACFODO_16585</name>
    <name evidence="7" type="ORF">C9E89_016115</name>
</gene>
<dbReference type="InterPro" id="IPR021764">
    <property type="entry name" value="Enterochelin_esterase_N"/>
</dbReference>
<evidence type="ECO:0000313" key="6">
    <source>
        <dbReference type="EMBL" id="MFC2996843.1"/>
    </source>
</evidence>
<evidence type="ECO:0000313" key="9">
    <source>
        <dbReference type="Proteomes" id="UP001595455"/>
    </source>
</evidence>
<keyword evidence="9" id="KW-1185">Reference proteome</keyword>
<comment type="caution">
    <text evidence="7">The sequence shown here is derived from an EMBL/GenBank/DDBJ whole genome shotgun (WGS) entry which is preliminary data.</text>
</comment>
<dbReference type="Proteomes" id="UP001595455">
    <property type="component" value="Unassembled WGS sequence"/>
</dbReference>
<evidence type="ECO:0000256" key="2">
    <source>
        <dbReference type="ARBA" id="ARBA00022490"/>
    </source>
</evidence>
<reference evidence="7 8" key="2">
    <citation type="submission" date="2018-08" db="EMBL/GenBank/DDBJ databases">
        <title>The draft genome of Acinetobacter sichuanensis strain WCHAc060041.</title>
        <authorList>
            <person name="Qin J."/>
            <person name="Feng Y."/>
            <person name="Zong Z."/>
        </authorList>
    </citation>
    <scope>NUCLEOTIDE SEQUENCE [LARGE SCALE GENOMIC DNA]</scope>
    <source>
        <strain evidence="7 8">WCHAc060041</strain>
    </source>
</reference>
<dbReference type="RefSeq" id="WP_107009362.1">
    <property type="nucleotide sequence ID" value="NZ_JBHRSF010000093.1"/>
</dbReference>
<dbReference type="GO" id="GO:0006826">
    <property type="term" value="P:iron ion transport"/>
    <property type="evidence" value="ECO:0007669"/>
    <property type="project" value="InterPro"/>
</dbReference>
<dbReference type="PANTHER" id="PTHR48098">
    <property type="entry name" value="ENTEROCHELIN ESTERASE-RELATED"/>
    <property type="match status" value="1"/>
</dbReference>
<dbReference type="Pfam" id="PF00756">
    <property type="entry name" value="Esterase"/>
    <property type="match status" value="1"/>
</dbReference>
<evidence type="ECO:0000313" key="7">
    <source>
        <dbReference type="EMBL" id="RFC82521.1"/>
    </source>
</evidence>
<keyword evidence="3 6" id="KW-0378">Hydrolase</keyword>
<dbReference type="EMBL" id="PYIX02000032">
    <property type="protein sequence ID" value="RFC82521.1"/>
    <property type="molecule type" value="Genomic_DNA"/>
</dbReference>
<dbReference type="GO" id="GO:0005506">
    <property type="term" value="F:iron ion binding"/>
    <property type="evidence" value="ECO:0007669"/>
    <property type="project" value="InterPro"/>
</dbReference>
<dbReference type="InterPro" id="IPR029058">
    <property type="entry name" value="AB_hydrolase_fold"/>
</dbReference>
<evidence type="ECO:0000256" key="1">
    <source>
        <dbReference type="ARBA" id="ARBA00004496"/>
    </source>
</evidence>
<accession>A0A371YM37</accession>
<reference evidence="6" key="1">
    <citation type="journal article" date="2014" name="Int. J. Syst. Evol. Microbiol.">
        <title>Complete genome of a new Firmicutes species belonging to the dominant human colonic microbiota ('Ruminococcus bicirculans') reveals two chromosomes and a selective capacity to utilize plant glucans.</title>
        <authorList>
            <consortium name="NISC Comparative Sequencing Program"/>
            <person name="Wegmann U."/>
            <person name="Louis P."/>
            <person name="Goesmann A."/>
            <person name="Henrissat B."/>
            <person name="Duncan S.H."/>
            <person name="Flint H.J."/>
        </authorList>
    </citation>
    <scope>NUCLEOTIDE SEQUENCE</scope>
    <source>
        <strain evidence="6">KCTC 62575</strain>
    </source>
</reference>
<proteinExistence type="inferred from homology"/>
<dbReference type="Pfam" id="PF11806">
    <property type="entry name" value="Enterochelin_N"/>
    <property type="match status" value="1"/>
</dbReference>
<name>A0A371YM37_9GAMM</name>
<dbReference type="Gene3D" id="3.40.50.1820">
    <property type="entry name" value="alpha/beta hydrolase"/>
    <property type="match status" value="1"/>
</dbReference>
<dbReference type="PANTHER" id="PTHR48098:SF3">
    <property type="entry name" value="IRON(III) ENTEROBACTIN ESTERASE"/>
    <property type="match status" value="1"/>
</dbReference>
<dbReference type="SUPFAM" id="SSF81296">
    <property type="entry name" value="E set domains"/>
    <property type="match status" value="1"/>
</dbReference>
<dbReference type="GO" id="GO:0008849">
    <property type="term" value="F:enterochelin esterase activity"/>
    <property type="evidence" value="ECO:0007669"/>
    <property type="project" value="InterPro"/>
</dbReference>